<dbReference type="OMA" id="FCKIRIT"/>
<dbReference type="GO" id="GO:0042795">
    <property type="term" value="P:snRNA transcription by RNA polymerase II"/>
    <property type="evidence" value="ECO:0007669"/>
    <property type="project" value="TreeGrafter"/>
</dbReference>
<dbReference type="STRING" id="74873.A0A084W6R9"/>
<dbReference type="GO" id="GO:0043565">
    <property type="term" value="F:sequence-specific DNA binding"/>
    <property type="evidence" value="ECO:0007669"/>
    <property type="project" value="TreeGrafter"/>
</dbReference>
<dbReference type="PANTHER" id="PTHR15131">
    <property type="entry name" value="SMALL NUCLEAR RNA ACTIVATING COMPLEX, POLYPEPTIDE 1"/>
    <property type="match status" value="1"/>
</dbReference>
<evidence type="ECO:0000313" key="2">
    <source>
        <dbReference type="EnsemblMetazoa" id="ASIC013920-PA"/>
    </source>
</evidence>
<dbReference type="GO" id="GO:0019185">
    <property type="term" value="C:snRNA-activating protein complex"/>
    <property type="evidence" value="ECO:0007669"/>
    <property type="project" value="TreeGrafter"/>
</dbReference>
<keyword evidence="3" id="KW-1185">Reference proteome</keyword>
<accession>A0A084W6R9</accession>
<dbReference type="Pfam" id="PF09808">
    <property type="entry name" value="SNAPC1"/>
    <property type="match status" value="1"/>
</dbReference>
<evidence type="ECO:0000313" key="3">
    <source>
        <dbReference type="Proteomes" id="UP000030765"/>
    </source>
</evidence>
<dbReference type="PANTHER" id="PTHR15131:SF3">
    <property type="entry name" value="SNRNA-ACTIVATING PROTEIN COMPLEX SUBUNIT 1"/>
    <property type="match status" value="1"/>
</dbReference>
<dbReference type="EMBL" id="ATLV01020932">
    <property type="status" value="NOT_ANNOTATED_CDS"/>
    <property type="molecule type" value="Genomic_DNA"/>
</dbReference>
<organism evidence="1">
    <name type="scientific">Anopheles sinensis</name>
    <name type="common">Mosquito</name>
    <dbReference type="NCBI Taxonomy" id="74873"/>
    <lineage>
        <taxon>Eukaryota</taxon>
        <taxon>Metazoa</taxon>
        <taxon>Ecdysozoa</taxon>
        <taxon>Arthropoda</taxon>
        <taxon>Hexapoda</taxon>
        <taxon>Insecta</taxon>
        <taxon>Pterygota</taxon>
        <taxon>Neoptera</taxon>
        <taxon>Endopterygota</taxon>
        <taxon>Diptera</taxon>
        <taxon>Nematocera</taxon>
        <taxon>Culicoidea</taxon>
        <taxon>Culicidae</taxon>
        <taxon>Anophelinae</taxon>
        <taxon>Anopheles</taxon>
    </lineage>
</organism>
<dbReference type="InterPro" id="IPR019188">
    <property type="entry name" value="SNAPC1"/>
</dbReference>
<dbReference type="AlphaFoldDB" id="A0A084W6R9"/>
<gene>
    <name evidence="1" type="ORF">ZHAS_00013920</name>
</gene>
<proteinExistence type="predicted"/>
<evidence type="ECO:0000313" key="1">
    <source>
        <dbReference type="EMBL" id="KFB45913.1"/>
    </source>
</evidence>
<dbReference type="GO" id="GO:0042796">
    <property type="term" value="P:snRNA transcription by RNA polymerase III"/>
    <property type="evidence" value="ECO:0007669"/>
    <property type="project" value="TreeGrafter"/>
</dbReference>
<reference evidence="1 3" key="1">
    <citation type="journal article" date="2014" name="BMC Genomics">
        <title>Genome sequence of Anopheles sinensis provides insight into genetics basis of mosquito competence for malaria parasites.</title>
        <authorList>
            <person name="Zhou D."/>
            <person name="Zhang D."/>
            <person name="Ding G."/>
            <person name="Shi L."/>
            <person name="Hou Q."/>
            <person name="Ye Y."/>
            <person name="Xu Y."/>
            <person name="Zhou H."/>
            <person name="Xiong C."/>
            <person name="Li S."/>
            <person name="Yu J."/>
            <person name="Hong S."/>
            <person name="Yu X."/>
            <person name="Zou P."/>
            <person name="Chen C."/>
            <person name="Chang X."/>
            <person name="Wang W."/>
            <person name="Lv Y."/>
            <person name="Sun Y."/>
            <person name="Ma L."/>
            <person name="Shen B."/>
            <person name="Zhu C."/>
        </authorList>
    </citation>
    <scope>NUCLEOTIDE SEQUENCE [LARGE SCALE GENOMIC DNA]</scope>
</reference>
<dbReference type="EnsemblMetazoa" id="ASIC013920-RA">
    <property type="protein sequence ID" value="ASIC013920-PA"/>
    <property type="gene ID" value="ASIC013920"/>
</dbReference>
<dbReference type="VEuPathDB" id="VectorBase:ASIC013920"/>
<sequence length="204" mass="24176">MITPSFLHCAFSGRNTAVELVDYTNEIFYIVKQFFFCCQIQLERIGAFYLLYALYFKQPIFLFCKIRITLDDWRAMKEFIKVPYNGCEVPQLAAILWKLFKAEAFQFVQEELESGFDNFFHKTLYNRYDYNVQDSFKPYRHLEKEIQAMQGTNGIIKAVEILEMGYNEMKEALDGKHHVIYCYYTCKLIASLREIVPPKRQIGP</sequence>
<dbReference type="OrthoDB" id="20127at2759"/>
<reference evidence="2" key="2">
    <citation type="submission" date="2020-05" db="UniProtKB">
        <authorList>
            <consortium name="EnsemblMetazoa"/>
        </authorList>
    </citation>
    <scope>IDENTIFICATION</scope>
</reference>
<protein>
    <submittedName>
        <fullName evidence="1">AGAP010319-PA-like protein</fullName>
    </submittedName>
</protein>
<dbReference type="EMBL" id="KE525310">
    <property type="protein sequence ID" value="KFB45913.1"/>
    <property type="molecule type" value="Genomic_DNA"/>
</dbReference>
<dbReference type="Proteomes" id="UP000030765">
    <property type="component" value="Unassembled WGS sequence"/>
</dbReference>
<name>A0A084W6R9_ANOSI</name>